<dbReference type="InterPro" id="IPR001206">
    <property type="entry name" value="Diacylglycerol_kinase_cat_dom"/>
</dbReference>
<protein>
    <recommendedName>
        <fullName evidence="1">DAGKc domain-containing protein</fullName>
    </recommendedName>
</protein>
<dbReference type="PANTHER" id="PTHR12358">
    <property type="entry name" value="SPHINGOSINE KINASE"/>
    <property type="match status" value="1"/>
</dbReference>
<dbReference type="GO" id="GO:0005737">
    <property type="term" value="C:cytoplasm"/>
    <property type="evidence" value="ECO:0007669"/>
    <property type="project" value="TreeGrafter"/>
</dbReference>
<organism evidence="2 3">
    <name type="scientific">Clathrospora elynae</name>
    <dbReference type="NCBI Taxonomy" id="706981"/>
    <lineage>
        <taxon>Eukaryota</taxon>
        <taxon>Fungi</taxon>
        <taxon>Dikarya</taxon>
        <taxon>Ascomycota</taxon>
        <taxon>Pezizomycotina</taxon>
        <taxon>Dothideomycetes</taxon>
        <taxon>Pleosporomycetidae</taxon>
        <taxon>Pleosporales</taxon>
        <taxon>Diademaceae</taxon>
        <taxon>Clathrospora</taxon>
    </lineage>
</organism>
<proteinExistence type="predicted"/>
<dbReference type="Proteomes" id="UP000800038">
    <property type="component" value="Unassembled WGS sequence"/>
</dbReference>
<evidence type="ECO:0000313" key="3">
    <source>
        <dbReference type="Proteomes" id="UP000800038"/>
    </source>
</evidence>
<dbReference type="GO" id="GO:0046512">
    <property type="term" value="P:sphingosine biosynthetic process"/>
    <property type="evidence" value="ECO:0007669"/>
    <property type="project" value="TreeGrafter"/>
</dbReference>
<dbReference type="SUPFAM" id="SSF111331">
    <property type="entry name" value="NAD kinase/diacylglycerol kinase-like"/>
    <property type="match status" value="1"/>
</dbReference>
<dbReference type="AlphaFoldDB" id="A0A6A5S669"/>
<dbReference type="Gene3D" id="3.40.50.10330">
    <property type="entry name" value="Probable inorganic polyphosphate/atp-NAD kinase, domain 1"/>
    <property type="match status" value="1"/>
</dbReference>
<dbReference type="OrthoDB" id="3853857at2759"/>
<dbReference type="InterPro" id="IPR017438">
    <property type="entry name" value="ATP-NAD_kinase_N"/>
</dbReference>
<name>A0A6A5S669_9PLEO</name>
<dbReference type="GO" id="GO:0001727">
    <property type="term" value="F:lipid kinase activity"/>
    <property type="evidence" value="ECO:0007669"/>
    <property type="project" value="TreeGrafter"/>
</dbReference>
<evidence type="ECO:0000313" key="2">
    <source>
        <dbReference type="EMBL" id="KAF1935239.1"/>
    </source>
</evidence>
<evidence type="ECO:0000259" key="1">
    <source>
        <dbReference type="Pfam" id="PF00781"/>
    </source>
</evidence>
<dbReference type="InterPro" id="IPR016064">
    <property type="entry name" value="NAD/diacylglycerol_kinase_sf"/>
</dbReference>
<keyword evidence="3" id="KW-1185">Reference proteome</keyword>
<accession>A0A6A5S669</accession>
<dbReference type="PANTHER" id="PTHR12358:SF108">
    <property type="entry name" value="DAGKC DOMAIN-CONTAINING PROTEIN"/>
    <property type="match status" value="1"/>
</dbReference>
<reference evidence="2" key="1">
    <citation type="journal article" date="2020" name="Stud. Mycol.">
        <title>101 Dothideomycetes genomes: a test case for predicting lifestyles and emergence of pathogens.</title>
        <authorList>
            <person name="Haridas S."/>
            <person name="Albert R."/>
            <person name="Binder M."/>
            <person name="Bloem J."/>
            <person name="Labutti K."/>
            <person name="Salamov A."/>
            <person name="Andreopoulos B."/>
            <person name="Baker S."/>
            <person name="Barry K."/>
            <person name="Bills G."/>
            <person name="Bluhm B."/>
            <person name="Cannon C."/>
            <person name="Castanera R."/>
            <person name="Culley D."/>
            <person name="Daum C."/>
            <person name="Ezra D."/>
            <person name="Gonzalez J."/>
            <person name="Henrissat B."/>
            <person name="Kuo A."/>
            <person name="Liang C."/>
            <person name="Lipzen A."/>
            <person name="Lutzoni F."/>
            <person name="Magnuson J."/>
            <person name="Mondo S."/>
            <person name="Nolan M."/>
            <person name="Ohm R."/>
            <person name="Pangilinan J."/>
            <person name="Park H.-J."/>
            <person name="Ramirez L."/>
            <person name="Alfaro M."/>
            <person name="Sun H."/>
            <person name="Tritt A."/>
            <person name="Yoshinaga Y."/>
            <person name="Zwiers L.-H."/>
            <person name="Turgeon B."/>
            <person name="Goodwin S."/>
            <person name="Spatafora J."/>
            <person name="Crous P."/>
            <person name="Grigoriev I."/>
        </authorList>
    </citation>
    <scope>NUCLEOTIDE SEQUENCE</scope>
    <source>
        <strain evidence="2">CBS 161.51</strain>
    </source>
</reference>
<sequence>MRGRGGGSLREIRVSAGYNKDERREFTVSLPSPDGTFEAVARIEVNKDPTKAPRLINVDKYALDPPGPDRTAEQRETHIILSLGSGHVQAASFFQDVVSPILTVLYGPEGMRKMRIDRTRSATSILDFTNERIFPEANGTSNIDLTVDQFGLKEHAAKPLRIILLSGDGGIVDLVNGLSSKPTRDVYVAPQVVLLPLGTANALYHSINVGKPNTWGLSALSSPTSTPLPIFTATFSPGARLLVDEARKEEQLSKDAQGNGVLHGAVVCSWAMHASLVADSDTTAFRKYGVERFKMAAKEALYPSDNSPPHAYKGCISVLKDDEWRLIEEDVHTYVLATLVSHLEQPFCISPASKPLDGSMHLVHFGPRGGDEVMRIMGLAYQGGLHVEEGDIRYEDIDGLRIEFRGKEEEGRWRRICVDGKIVRVETDGWVEVRKERRRVVDIIVDA</sequence>
<dbReference type="EMBL" id="ML976295">
    <property type="protein sequence ID" value="KAF1935239.1"/>
    <property type="molecule type" value="Genomic_DNA"/>
</dbReference>
<gene>
    <name evidence="2" type="ORF">EJ02DRAFT_448742</name>
</gene>
<dbReference type="InterPro" id="IPR050187">
    <property type="entry name" value="Lipid_Phosphate_FormReg"/>
</dbReference>
<dbReference type="Pfam" id="PF00781">
    <property type="entry name" value="DAGK_cat"/>
    <property type="match status" value="1"/>
</dbReference>
<feature type="domain" description="DAGKc" evidence="1">
    <location>
        <begin position="157"/>
        <end position="214"/>
    </location>
</feature>
<dbReference type="Gene3D" id="2.60.200.40">
    <property type="match status" value="1"/>
</dbReference>
<dbReference type="GO" id="GO:0016020">
    <property type="term" value="C:membrane"/>
    <property type="evidence" value="ECO:0007669"/>
    <property type="project" value="TreeGrafter"/>
</dbReference>